<reference evidence="2" key="1">
    <citation type="submission" date="2014-12" db="EMBL/GenBank/DDBJ databases">
        <title>Insight into the proteome of Arion vulgaris.</title>
        <authorList>
            <person name="Aradska J."/>
            <person name="Bulat T."/>
            <person name="Smidak R."/>
            <person name="Sarate P."/>
            <person name="Gangsoo J."/>
            <person name="Sialana F."/>
            <person name="Bilban M."/>
            <person name="Lubec G."/>
        </authorList>
    </citation>
    <scope>NUCLEOTIDE SEQUENCE</scope>
    <source>
        <tissue evidence="2">Skin</tissue>
    </source>
</reference>
<sequence length="70" mass="7401">TKGSLQPGKQRRPSTSIEPASSNLEGVLPHMSRTEDVIEISSNLESDEDNGPVVVNLSNSDVPNLGLVTS</sequence>
<accession>A0A0B6YMH8</accession>
<gene>
    <name evidence="2" type="primary">ORF28945</name>
</gene>
<feature type="region of interest" description="Disordered" evidence="1">
    <location>
        <begin position="1"/>
        <end position="32"/>
    </location>
</feature>
<proteinExistence type="predicted"/>
<protein>
    <submittedName>
        <fullName evidence="2">Uncharacterized protein</fullName>
    </submittedName>
</protein>
<name>A0A0B6YMH8_9EUPU</name>
<dbReference type="AlphaFoldDB" id="A0A0B6YMH8"/>
<evidence type="ECO:0000313" key="2">
    <source>
        <dbReference type="EMBL" id="CEK56961.1"/>
    </source>
</evidence>
<feature type="non-terminal residue" evidence="2">
    <location>
        <position position="70"/>
    </location>
</feature>
<dbReference type="EMBL" id="HACG01010096">
    <property type="protein sequence ID" value="CEK56961.1"/>
    <property type="molecule type" value="Transcribed_RNA"/>
</dbReference>
<evidence type="ECO:0000256" key="1">
    <source>
        <dbReference type="SAM" id="MobiDB-lite"/>
    </source>
</evidence>
<feature type="compositionally biased region" description="Polar residues" evidence="1">
    <location>
        <begin position="13"/>
        <end position="24"/>
    </location>
</feature>
<feature type="non-terminal residue" evidence="2">
    <location>
        <position position="1"/>
    </location>
</feature>
<organism evidence="2">
    <name type="scientific">Arion vulgaris</name>
    <dbReference type="NCBI Taxonomy" id="1028688"/>
    <lineage>
        <taxon>Eukaryota</taxon>
        <taxon>Metazoa</taxon>
        <taxon>Spiralia</taxon>
        <taxon>Lophotrochozoa</taxon>
        <taxon>Mollusca</taxon>
        <taxon>Gastropoda</taxon>
        <taxon>Heterobranchia</taxon>
        <taxon>Euthyneura</taxon>
        <taxon>Panpulmonata</taxon>
        <taxon>Eupulmonata</taxon>
        <taxon>Stylommatophora</taxon>
        <taxon>Helicina</taxon>
        <taxon>Arionoidea</taxon>
        <taxon>Arionidae</taxon>
        <taxon>Arion</taxon>
    </lineage>
</organism>